<dbReference type="OrthoDB" id="4329964at2"/>
<dbReference type="RefSeq" id="WP_043908691.1">
    <property type="nucleotide sequence ID" value="NZ_JXZB01000001.1"/>
</dbReference>
<dbReference type="Gene3D" id="1.20.1440.30">
    <property type="entry name" value="Biosynthetic Protein domain"/>
    <property type="match status" value="1"/>
</dbReference>
<dbReference type="Pfam" id="PF05139">
    <property type="entry name" value="Erythro_esteras"/>
    <property type="match status" value="1"/>
</dbReference>
<evidence type="ECO:0000313" key="1">
    <source>
        <dbReference type="EMBL" id="KIQ67002.1"/>
    </source>
</evidence>
<evidence type="ECO:0000313" key="2">
    <source>
        <dbReference type="Proteomes" id="UP000032066"/>
    </source>
</evidence>
<dbReference type="InterPro" id="IPR052036">
    <property type="entry name" value="Hydrolase/PRTase-associated"/>
</dbReference>
<gene>
    <name evidence="1" type="ORF">TR51_06295</name>
</gene>
<dbReference type="Gene3D" id="3.40.1660.10">
    <property type="entry name" value="EreA-like (biosynthetic domain)"/>
    <property type="match status" value="1"/>
</dbReference>
<keyword evidence="2" id="KW-1185">Reference proteome</keyword>
<accession>A0A0D0Q360</accession>
<dbReference type="Gene3D" id="3.30.1870.10">
    <property type="entry name" value="EreA-like, domain 2"/>
    <property type="match status" value="1"/>
</dbReference>
<protein>
    <submittedName>
        <fullName evidence="1">Erythromycin esterase</fullName>
    </submittedName>
</protein>
<dbReference type="EMBL" id="JXZB01000001">
    <property type="protein sequence ID" value="KIQ67002.1"/>
    <property type="molecule type" value="Genomic_DNA"/>
</dbReference>
<organism evidence="1 2">
    <name type="scientific">Kitasatospora griseola</name>
    <name type="common">Streptomyces griseolosporeus</name>
    <dbReference type="NCBI Taxonomy" id="2064"/>
    <lineage>
        <taxon>Bacteria</taxon>
        <taxon>Bacillati</taxon>
        <taxon>Actinomycetota</taxon>
        <taxon>Actinomycetes</taxon>
        <taxon>Kitasatosporales</taxon>
        <taxon>Streptomycetaceae</taxon>
        <taxon>Kitasatospora</taxon>
    </lineage>
</organism>
<dbReference type="PATRIC" id="fig|2064.6.peg.1377"/>
<dbReference type="PANTHER" id="PTHR31299:SF0">
    <property type="entry name" value="ESTERASE, PUTATIVE (AFU_ORTHOLOGUE AFUA_1G05850)-RELATED"/>
    <property type="match status" value="1"/>
</dbReference>
<reference evidence="1 2" key="1">
    <citation type="submission" date="2015-02" db="EMBL/GenBank/DDBJ databases">
        <title>Draft genome sequence of Kitasatospora griseola MF730-N6, a bafilomycin, terpentecin and satosporin producer.</title>
        <authorList>
            <person name="Arens J.C."/>
            <person name="Haltli B."/>
            <person name="Kerr R.G."/>
        </authorList>
    </citation>
    <scope>NUCLEOTIDE SEQUENCE [LARGE SCALE GENOMIC DNA]</scope>
    <source>
        <strain evidence="1 2">MF730-N6</strain>
    </source>
</reference>
<dbReference type="CDD" id="cd14728">
    <property type="entry name" value="Ere-like"/>
    <property type="match status" value="1"/>
</dbReference>
<dbReference type="InterPro" id="IPR007815">
    <property type="entry name" value="Emycin_Estase"/>
</dbReference>
<name>A0A0D0Q360_KITGR</name>
<dbReference type="SUPFAM" id="SSF159501">
    <property type="entry name" value="EreA/ChaN-like"/>
    <property type="match status" value="1"/>
</dbReference>
<sequence>MTVSRSLRDAARPFSPSAVTDLLPPRTRVLALGEPTHGVEAFLDLRNELFRHLVAGHGYRSVAVESDCLAALAVDAYVGGATDGELDDVVREGFGHGFGEFVGNRELVRWMREFNSGLGEGEERLRFYGADGPLEMAGAAAPGPALIRLRDFLGEHLPVELLPPEGELLRLCGPEGRWTEPAAAFDPGRSVGRSADAVELRLIVDELAVLLAAHEPQFAAEADPEAHWRAQLDARTATGLLRYHAAMADTGPDRFNSLMRHRGLMMADNLEAITRREARRGPTLVHAHNRHLQREAGHLPLGAHHLRWWTTGSLLATRLGEGYAFIATTFGHRAPDDHPDPETFEGHLAALPEACSVLDPRVLAQTPAGRAKPRVSADHTYFGIDPGALGLMDGVVFVREIPRQAGAFGGG</sequence>
<dbReference type="PANTHER" id="PTHR31299">
    <property type="entry name" value="ESTERASE, PUTATIVE (AFU_ORTHOLOGUE AFUA_1G05850)-RELATED"/>
    <property type="match status" value="1"/>
</dbReference>
<comment type="caution">
    <text evidence="1">The sequence shown here is derived from an EMBL/GenBank/DDBJ whole genome shotgun (WGS) entry which is preliminary data.</text>
</comment>
<dbReference type="GO" id="GO:0046677">
    <property type="term" value="P:response to antibiotic"/>
    <property type="evidence" value="ECO:0007669"/>
    <property type="project" value="InterPro"/>
</dbReference>
<dbReference type="Proteomes" id="UP000032066">
    <property type="component" value="Unassembled WGS sequence"/>
</dbReference>
<dbReference type="AlphaFoldDB" id="A0A0D0Q360"/>
<proteinExistence type="predicted"/>
<dbReference type="STRING" id="2064.TR51_06295"/>